<dbReference type="CDD" id="cd06529">
    <property type="entry name" value="S24_LexA-like"/>
    <property type="match status" value="1"/>
</dbReference>
<dbReference type="InterPro" id="IPR015927">
    <property type="entry name" value="Peptidase_S24_S26A/B/C"/>
</dbReference>
<evidence type="ECO:0000313" key="2">
    <source>
        <dbReference type="EMBL" id="KZB94115.1"/>
    </source>
</evidence>
<protein>
    <recommendedName>
        <fullName evidence="1">Peptidase S24/S26A/S26B/S26C domain-containing protein</fullName>
    </recommendedName>
</protein>
<organism evidence="2 3">
    <name type="scientific">Sphingomonas melonis TY</name>
    <dbReference type="NCBI Taxonomy" id="621456"/>
    <lineage>
        <taxon>Bacteria</taxon>
        <taxon>Pseudomonadati</taxon>
        <taxon>Pseudomonadota</taxon>
        <taxon>Alphaproteobacteria</taxon>
        <taxon>Sphingomonadales</taxon>
        <taxon>Sphingomonadaceae</taxon>
        <taxon>Sphingomonas</taxon>
    </lineage>
</organism>
<dbReference type="InterPro" id="IPR036286">
    <property type="entry name" value="LexA/Signal_pep-like_sf"/>
</dbReference>
<comment type="caution">
    <text evidence="2">The sequence shown here is derived from an EMBL/GenBank/DDBJ whole genome shotgun (WGS) entry which is preliminary data.</text>
</comment>
<gene>
    <name evidence="2" type="ORF">AVM11_08930</name>
</gene>
<evidence type="ECO:0000259" key="1">
    <source>
        <dbReference type="Pfam" id="PF00717"/>
    </source>
</evidence>
<dbReference type="Gene3D" id="2.10.109.10">
    <property type="entry name" value="Umud Fragment, subunit A"/>
    <property type="match status" value="1"/>
</dbReference>
<dbReference type="AlphaFoldDB" id="A0A175Y102"/>
<proteinExistence type="predicted"/>
<evidence type="ECO:0000313" key="3">
    <source>
        <dbReference type="Proteomes" id="UP000078460"/>
    </source>
</evidence>
<dbReference type="Proteomes" id="UP000078460">
    <property type="component" value="Unassembled WGS sequence"/>
</dbReference>
<keyword evidence="3" id="KW-1185">Reference proteome</keyword>
<dbReference type="InterPro" id="IPR039418">
    <property type="entry name" value="LexA-like"/>
</dbReference>
<dbReference type="KEGG" id="smy:BJP26_00450"/>
<dbReference type="SUPFAM" id="SSF51306">
    <property type="entry name" value="LexA/Signal peptidase"/>
    <property type="match status" value="1"/>
</dbReference>
<reference evidence="2" key="1">
    <citation type="submission" date="2016-03" db="EMBL/GenBank/DDBJ databases">
        <title>Sphingomonas melonis TY, whole genome shotgun sequencing.</title>
        <authorList>
            <person name="Wang H."/>
            <person name="Zhu P."/>
        </authorList>
    </citation>
    <scope>NUCLEOTIDE SEQUENCE [LARGE SCALE GENOMIC DNA]</scope>
    <source>
        <strain evidence="2">TY</strain>
    </source>
</reference>
<sequence length="147" mass="16441">MYDDLPIFGTALGAARYFNGDAIEQTELNSGDVVGYLKRPVMLNGRSDVYGLYVHGSSMTPVYPEGATLVAEMRRPPRIGDDVVVYLRPQGEDDDGQRARAVLVKRLVKRAHNWVELEQFNPAVTFRLDATEIVRIDRVMTLGDLLS</sequence>
<feature type="domain" description="Peptidase S24/S26A/S26B/S26C" evidence="1">
    <location>
        <begin position="41"/>
        <end position="124"/>
    </location>
</feature>
<dbReference type="Pfam" id="PF00717">
    <property type="entry name" value="Peptidase_S24"/>
    <property type="match status" value="1"/>
</dbReference>
<name>A0A175Y102_9SPHN</name>
<accession>A0A175Y102</accession>
<dbReference type="EMBL" id="LQCK02000045">
    <property type="protein sequence ID" value="KZB94115.1"/>
    <property type="molecule type" value="Genomic_DNA"/>
</dbReference>